<reference evidence="8" key="1">
    <citation type="submission" date="2021-06" db="EMBL/GenBank/DDBJ databases">
        <title>Description of novel taxa of the family Lachnospiraceae.</title>
        <authorList>
            <person name="Chaplin A.V."/>
            <person name="Sokolova S.R."/>
            <person name="Pikina A.P."/>
            <person name="Korzhanova M."/>
            <person name="Belova V."/>
            <person name="Korostin D."/>
            <person name="Efimov B.A."/>
        </authorList>
    </citation>
    <scope>NUCLEOTIDE SEQUENCE</scope>
    <source>
        <strain evidence="8">ASD5720</strain>
    </source>
</reference>
<keyword evidence="9" id="KW-1185">Reference proteome</keyword>
<dbReference type="CDD" id="cd09647">
    <property type="entry name" value="Csm2_III-A"/>
    <property type="match status" value="1"/>
</dbReference>
<evidence type="ECO:0000256" key="5">
    <source>
        <dbReference type="ARBA" id="ARBA00023118"/>
    </source>
</evidence>
<dbReference type="NCBIfam" id="TIGR01870">
    <property type="entry name" value="cas_TM1810_Csm2"/>
    <property type="match status" value="1"/>
</dbReference>
<comment type="similarity">
    <text evidence="2">Belongs to the CRISPR-associated Csm2 family.</text>
</comment>
<comment type="function">
    <text evidence="1">This subunit may be involved in monitoring complementarity of crRNA and target RNA.</text>
</comment>
<dbReference type="AlphaFoldDB" id="A0A949K4L8"/>
<name>A0A949K4L8_9FIRM</name>
<accession>A0A949K4L8</accession>
<evidence type="ECO:0000256" key="6">
    <source>
        <dbReference type="ARBA" id="ARBA00031723"/>
    </source>
</evidence>
<evidence type="ECO:0000256" key="7">
    <source>
        <dbReference type="SAM" id="MobiDB-lite"/>
    </source>
</evidence>
<evidence type="ECO:0000313" key="8">
    <source>
        <dbReference type="EMBL" id="MBU9735433.1"/>
    </source>
</evidence>
<protein>
    <recommendedName>
        <fullName evidence="3">CRISPR system Cms protein Csm2</fullName>
    </recommendedName>
    <alternativeName>
        <fullName evidence="6">CRISPR type III A-associated protein Csm2</fullName>
    </alternativeName>
</protein>
<dbReference type="Proteomes" id="UP000712157">
    <property type="component" value="Unassembled WGS sequence"/>
</dbReference>
<keyword evidence="5" id="KW-0051">Antiviral defense</keyword>
<dbReference type="EMBL" id="JAHQCW010000003">
    <property type="protein sequence ID" value="MBU9735433.1"/>
    <property type="molecule type" value="Genomic_DNA"/>
</dbReference>
<dbReference type="InterPro" id="IPR010149">
    <property type="entry name" value="CRISPR-assoc_prot_Csm2_III-A"/>
</dbReference>
<dbReference type="GO" id="GO:0051607">
    <property type="term" value="P:defense response to virus"/>
    <property type="evidence" value="ECO:0007669"/>
    <property type="project" value="UniProtKB-KW"/>
</dbReference>
<keyword evidence="4" id="KW-0694">RNA-binding</keyword>
<organism evidence="8 9">
    <name type="scientific">Diplocloster agilis</name>
    <dbReference type="NCBI Taxonomy" id="2850323"/>
    <lineage>
        <taxon>Bacteria</taxon>
        <taxon>Bacillati</taxon>
        <taxon>Bacillota</taxon>
        <taxon>Clostridia</taxon>
        <taxon>Lachnospirales</taxon>
        <taxon>Lachnospiraceae</taxon>
        <taxon>Diplocloster</taxon>
    </lineage>
</organism>
<evidence type="ECO:0000313" key="9">
    <source>
        <dbReference type="Proteomes" id="UP000712157"/>
    </source>
</evidence>
<evidence type="ECO:0000256" key="3">
    <source>
        <dbReference type="ARBA" id="ARBA00016118"/>
    </source>
</evidence>
<dbReference type="GO" id="GO:0003723">
    <property type="term" value="F:RNA binding"/>
    <property type="evidence" value="ECO:0007669"/>
    <property type="project" value="UniProtKB-KW"/>
</dbReference>
<gene>
    <name evidence="8" type="primary">csm2</name>
    <name evidence="8" type="ORF">KTH89_02725</name>
</gene>
<dbReference type="RefSeq" id="WP_158342866.1">
    <property type="nucleotide sequence ID" value="NZ_JAHQCW010000003.1"/>
</dbReference>
<dbReference type="Pfam" id="PF03750">
    <property type="entry name" value="Csm2_III-A"/>
    <property type="match status" value="1"/>
</dbReference>
<proteinExistence type="inferred from homology"/>
<evidence type="ECO:0000256" key="2">
    <source>
        <dbReference type="ARBA" id="ARBA00006896"/>
    </source>
</evidence>
<comment type="caution">
    <text evidence="8">The sequence shown here is derived from an EMBL/GenBank/DDBJ whole genome shotgun (WGS) entry which is preliminary data.</text>
</comment>
<sequence length="156" mass="17835">MNRYQGQTGNGYQRQRSNGSKQAAILEAEEIPADYVESAERVMRGLGTEGDNGTLRFKLTTSKIRNIFSMVTDIYNVESRRREPELKQESISALQKMRVRILYDAGREKDAVKSFVEAAHLLQYIKGIGTNREKFINFANYMEALVAYHRYLGGDD</sequence>
<evidence type="ECO:0000256" key="1">
    <source>
        <dbReference type="ARBA" id="ARBA00003640"/>
    </source>
</evidence>
<evidence type="ECO:0000256" key="4">
    <source>
        <dbReference type="ARBA" id="ARBA00022884"/>
    </source>
</evidence>
<feature type="region of interest" description="Disordered" evidence="7">
    <location>
        <begin position="1"/>
        <end position="21"/>
    </location>
</feature>